<organism evidence="10 11">
    <name type="scientific">Idiomarina baltica</name>
    <dbReference type="NCBI Taxonomy" id="190892"/>
    <lineage>
        <taxon>Bacteria</taxon>
        <taxon>Pseudomonadati</taxon>
        <taxon>Pseudomonadota</taxon>
        <taxon>Gammaproteobacteria</taxon>
        <taxon>Alteromonadales</taxon>
        <taxon>Idiomarinaceae</taxon>
        <taxon>Idiomarina</taxon>
    </lineage>
</organism>
<keyword evidence="4" id="KW-1003">Cell membrane</keyword>
<dbReference type="PROSITE" id="PS50893">
    <property type="entry name" value="ABC_TRANSPORTER_2"/>
    <property type="match status" value="1"/>
</dbReference>
<dbReference type="GO" id="GO:0016887">
    <property type="term" value="F:ATP hydrolysis activity"/>
    <property type="evidence" value="ECO:0007669"/>
    <property type="project" value="InterPro"/>
</dbReference>
<dbReference type="CDD" id="cd03257">
    <property type="entry name" value="ABC_NikE_OppD_transporters"/>
    <property type="match status" value="1"/>
</dbReference>
<keyword evidence="7 10" id="KW-0067">ATP-binding</keyword>
<dbReference type="AlphaFoldDB" id="A0A348WQF5"/>
<evidence type="ECO:0000256" key="6">
    <source>
        <dbReference type="ARBA" id="ARBA00022741"/>
    </source>
</evidence>
<dbReference type="PANTHER" id="PTHR43297:SF4">
    <property type="entry name" value="PUTRESCINE EXPORT SYSTEM ATP-BINDING PROTEIN SAPD"/>
    <property type="match status" value="1"/>
</dbReference>
<sequence>MDLLDIRNLTIEMDGPHGRVRVLDKVSLQLKEGEVHSLVGESGSGKSLLAKAVIGVLNPLWDVTADRLWWNGKDLLAMTPKQRRAITGRDMAMIFQDPLAYLDPNSTVAEQITEAIPAGDVTGTFMHRRIDRKTRVAQLLHRVGIRDHDAIMKSYPYELSEGIAQKVSIAIAIAHRPKLLIADEPTTAMEPSTKDQIQRLLGKLAVSQSMSVLLITQDVASILPATQRVSLLYCGQMMEHGDTETVLNRPAHPYTDAMIKMSLQAHAELEPKSKLPSLPGAVPTLRHMPIGCRLGPRCPYAQKQCVKAPLVRHRDEQSYYCHFPLNEPEA</sequence>
<keyword evidence="8" id="KW-0472">Membrane</keyword>
<gene>
    <name evidence="10" type="ORF">DCR58_08290</name>
</gene>
<dbReference type="InterPro" id="IPR003593">
    <property type="entry name" value="AAA+_ATPase"/>
</dbReference>
<evidence type="ECO:0000256" key="5">
    <source>
        <dbReference type="ARBA" id="ARBA00022519"/>
    </source>
</evidence>
<reference evidence="10 11" key="1">
    <citation type="journal article" date="2018" name="Nat. Biotechnol.">
        <title>A standardized bacterial taxonomy based on genome phylogeny substantially revises the tree of life.</title>
        <authorList>
            <person name="Parks D.H."/>
            <person name="Chuvochina M."/>
            <person name="Waite D.W."/>
            <person name="Rinke C."/>
            <person name="Skarshewski A."/>
            <person name="Chaumeil P.A."/>
            <person name="Hugenholtz P."/>
        </authorList>
    </citation>
    <scope>NUCLEOTIDE SEQUENCE [LARGE SCALE GENOMIC DNA]</scope>
    <source>
        <strain evidence="10">UBA9360</strain>
    </source>
</reference>
<dbReference type="RefSeq" id="WP_006956025.1">
    <property type="nucleotide sequence ID" value="NZ_DAIRLQ010000004.1"/>
</dbReference>
<dbReference type="PANTHER" id="PTHR43297">
    <property type="entry name" value="OLIGOPEPTIDE TRANSPORT ATP-BINDING PROTEIN APPD"/>
    <property type="match status" value="1"/>
</dbReference>
<keyword evidence="5" id="KW-0997">Cell inner membrane</keyword>
<comment type="caution">
    <text evidence="10">The sequence shown here is derived from an EMBL/GenBank/DDBJ whole genome shotgun (WGS) entry which is preliminary data.</text>
</comment>
<dbReference type="EMBL" id="DMUP01000195">
    <property type="protein sequence ID" value="HAR56767.1"/>
    <property type="molecule type" value="Genomic_DNA"/>
</dbReference>
<evidence type="ECO:0000313" key="11">
    <source>
        <dbReference type="Proteomes" id="UP000262878"/>
    </source>
</evidence>
<dbReference type="Gene3D" id="3.40.50.300">
    <property type="entry name" value="P-loop containing nucleotide triphosphate hydrolases"/>
    <property type="match status" value="1"/>
</dbReference>
<dbReference type="Pfam" id="PF08352">
    <property type="entry name" value="oligo_HPY"/>
    <property type="match status" value="1"/>
</dbReference>
<proteinExistence type="inferred from homology"/>
<dbReference type="Pfam" id="PF00005">
    <property type="entry name" value="ABC_tran"/>
    <property type="match status" value="1"/>
</dbReference>
<dbReference type="InterPro" id="IPR050388">
    <property type="entry name" value="ABC_Ni/Peptide_Import"/>
</dbReference>
<comment type="subcellular location">
    <subcellularLocation>
        <location evidence="1">Cell inner membrane</location>
        <topology evidence="1">Peripheral membrane protein</topology>
    </subcellularLocation>
</comment>
<dbReference type="Proteomes" id="UP000262878">
    <property type="component" value="Unassembled WGS sequence"/>
</dbReference>
<dbReference type="SMART" id="SM00382">
    <property type="entry name" value="AAA"/>
    <property type="match status" value="1"/>
</dbReference>
<keyword evidence="6" id="KW-0547">Nucleotide-binding</keyword>
<accession>A0A348WQF5</accession>
<dbReference type="NCBIfam" id="TIGR01727">
    <property type="entry name" value="oligo_HPY"/>
    <property type="match status" value="1"/>
</dbReference>
<dbReference type="GO" id="GO:0005886">
    <property type="term" value="C:plasma membrane"/>
    <property type="evidence" value="ECO:0007669"/>
    <property type="project" value="UniProtKB-SubCell"/>
</dbReference>
<evidence type="ECO:0000256" key="4">
    <source>
        <dbReference type="ARBA" id="ARBA00022475"/>
    </source>
</evidence>
<dbReference type="InterPro" id="IPR027417">
    <property type="entry name" value="P-loop_NTPase"/>
</dbReference>
<dbReference type="STRING" id="314276.OS145_07207"/>
<evidence type="ECO:0000313" key="10">
    <source>
        <dbReference type="EMBL" id="HAR56767.1"/>
    </source>
</evidence>
<evidence type="ECO:0000259" key="9">
    <source>
        <dbReference type="PROSITE" id="PS50893"/>
    </source>
</evidence>
<evidence type="ECO:0000256" key="8">
    <source>
        <dbReference type="ARBA" id="ARBA00023136"/>
    </source>
</evidence>
<keyword evidence="3" id="KW-0813">Transport</keyword>
<feature type="domain" description="ABC transporter" evidence="9">
    <location>
        <begin position="4"/>
        <end position="259"/>
    </location>
</feature>
<dbReference type="GO" id="GO:0015833">
    <property type="term" value="P:peptide transport"/>
    <property type="evidence" value="ECO:0007669"/>
    <property type="project" value="InterPro"/>
</dbReference>
<comment type="similarity">
    <text evidence="2">Belongs to the ABC transporter superfamily.</text>
</comment>
<evidence type="ECO:0000256" key="2">
    <source>
        <dbReference type="ARBA" id="ARBA00005417"/>
    </source>
</evidence>
<evidence type="ECO:0000256" key="3">
    <source>
        <dbReference type="ARBA" id="ARBA00022448"/>
    </source>
</evidence>
<evidence type="ECO:0000256" key="7">
    <source>
        <dbReference type="ARBA" id="ARBA00022840"/>
    </source>
</evidence>
<dbReference type="SUPFAM" id="SSF52540">
    <property type="entry name" value="P-loop containing nucleoside triphosphate hydrolases"/>
    <property type="match status" value="1"/>
</dbReference>
<name>A0A348WQF5_9GAMM</name>
<evidence type="ECO:0000256" key="1">
    <source>
        <dbReference type="ARBA" id="ARBA00004417"/>
    </source>
</evidence>
<dbReference type="GO" id="GO:0005524">
    <property type="term" value="F:ATP binding"/>
    <property type="evidence" value="ECO:0007669"/>
    <property type="project" value="UniProtKB-KW"/>
</dbReference>
<dbReference type="InterPro" id="IPR013563">
    <property type="entry name" value="Oligopep_ABC_C"/>
</dbReference>
<protein>
    <submittedName>
        <fullName evidence="10">ABC transporter ATP-binding protein</fullName>
    </submittedName>
</protein>
<dbReference type="InterPro" id="IPR003439">
    <property type="entry name" value="ABC_transporter-like_ATP-bd"/>
</dbReference>